<dbReference type="Proteomes" id="UP000783588">
    <property type="component" value="Unassembled WGS sequence"/>
</dbReference>
<proteinExistence type="predicted"/>
<keyword evidence="2" id="KW-1185">Reference proteome</keyword>
<organism evidence="1 2">
    <name type="scientific">Butyricicoccus intestinisimiae</name>
    <dbReference type="NCBI Taxonomy" id="2841509"/>
    <lineage>
        <taxon>Bacteria</taxon>
        <taxon>Bacillati</taxon>
        <taxon>Bacillota</taxon>
        <taxon>Clostridia</taxon>
        <taxon>Eubacteriales</taxon>
        <taxon>Butyricicoccaceae</taxon>
        <taxon>Butyricicoccus</taxon>
    </lineage>
</organism>
<gene>
    <name evidence="1" type="ORF">KQI75_12690</name>
</gene>
<dbReference type="EMBL" id="JAHLQI010000009">
    <property type="protein sequence ID" value="MBU5491459.1"/>
    <property type="molecule type" value="Genomic_DNA"/>
</dbReference>
<accession>A0ABS6EUT4</accession>
<name>A0ABS6EUT4_9FIRM</name>
<dbReference type="RefSeq" id="WP_216471204.1">
    <property type="nucleotide sequence ID" value="NZ_JAHLQI010000009.1"/>
</dbReference>
<protein>
    <submittedName>
        <fullName evidence="1">Uncharacterized protein</fullName>
    </submittedName>
</protein>
<evidence type="ECO:0000313" key="2">
    <source>
        <dbReference type="Proteomes" id="UP000783588"/>
    </source>
</evidence>
<comment type="caution">
    <text evidence="1">The sequence shown here is derived from an EMBL/GenBank/DDBJ whole genome shotgun (WGS) entry which is preliminary data.</text>
</comment>
<reference evidence="1 2" key="1">
    <citation type="submission" date="2021-06" db="EMBL/GenBank/DDBJ databases">
        <authorList>
            <person name="Sun Q."/>
            <person name="Li D."/>
        </authorList>
    </citation>
    <scope>NUCLEOTIDE SEQUENCE [LARGE SCALE GENOMIC DNA]</scope>
    <source>
        <strain evidence="1 2">MSJd-7</strain>
    </source>
</reference>
<sequence>MALFVSEKNEIIAAVNADLPWEQIPYIDEPDGRAYYEELLAMRDAYGMAAFNLLEDEPDPESDRGWEHEALNMIHMG</sequence>
<evidence type="ECO:0000313" key="1">
    <source>
        <dbReference type="EMBL" id="MBU5491459.1"/>
    </source>
</evidence>